<dbReference type="Proteomes" id="UP001271007">
    <property type="component" value="Unassembled WGS sequence"/>
</dbReference>
<dbReference type="EMBL" id="JAWDJX010000002">
    <property type="protein sequence ID" value="KAK3057995.1"/>
    <property type="molecule type" value="Genomic_DNA"/>
</dbReference>
<proteinExistence type="predicted"/>
<feature type="region of interest" description="Disordered" evidence="1">
    <location>
        <begin position="1"/>
        <end position="31"/>
    </location>
</feature>
<evidence type="ECO:0000313" key="2">
    <source>
        <dbReference type="EMBL" id="KAK3057995.1"/>
    </source>
</evidence>
<protein>
    <submittedName>
        <fullName evidence="2">Uncharacterized protein</fullName>
    </submittedName>
</protein>
<dbReference type="AlphaFoldDB" id="A0AAJ0LWD9"/>
<evidence type="ECO:0000256" key="1">
    <source>
        <dbReference type="SAM" id="MobiDB-lite"/>
    </source>
</evidence>
<evidence type="ECO:0000313" key="3">
    <source>
        <dbReference type="Proteomes" id="UP001271007"/>
    </source>
</evidence>
<accession>A0AAJ0LWD9</accession>
<keyword evidence="3" id="KW-1185">Reference proteome</keyword>
<name>A0AAJ0LWD9_9PEZI</name>
<sequence>MSLSETETNIDEPQALESSDGEGELETLPTNVGRDLKGRELTFKHATKFRVEVCILEGQSQLYFAQICSLGKKPDVILHSGLKDGPVLAAAHYRWGRDVIVGLGQDELSMTWYAFKRCHPFIEKRGFTFEWQGSNYLLQRATSSDHKATGAGRFLLTHFKVVEEATGELVALYVSQPTGKTKATLKMKAGMNEELQLLCIVGVVSWRDKIRRR</sequence>
<gene>
    <name evidence="2" type="ORF">LTR09_001072</name>
</gene>
<reference evidence="2" key="1">
    <citation type="submission" date="2023-04" db="EMBL/GenBank/DDBJ databases">
        <title>Black Yeasts Isolated from many extreme environments.</title>
        <authorList>
            <person name="Coleine C."/>
            <person name="Stajich J.E."/>
            <person name="Selbmann L."/>
        </authorList>
    </citation>
    <scope>NUCLEOTIDE SEQUENCE</scope>
    <source>
        <strain evidence="2">CCFEE 5312</strain>
    </source>
</reference>
<organism evidence="2 3">
    <name type="scientific">Extremus antarcticus</name>
    <dbReference type="NCBI Taxonomy" id="702011"/>
    <lineage>
        <taxon>Eukaryota</taxon>
        <taxon>Fungi</taxon>
        <taxon>Dikarya</taxon>
        <taxon>Ascomycota</taxon>
        <taxon>Pezizomycotina</taxon>
        <taxon>Dothideomycetes</taxon>
        <taxon>Dothideomycetidae</taxon>
        <taxon>Mycosphaerellales</taxon>
        <taxon>Extremaceae</taxon>
        <taxon>Extremus</taxon>
    </lineage>
</organism>
<comment type="caution">
    <text evidence="2">The sequence shown here is derived from an EMBL/GenBank/DDBJ whole genome shotgun (WGS) entry which is preliminary data.</text>
</comment>